<dbReference type="InterPro" id="IPR055406">
    <property type="entry name" value="HEAT_Maestro"/>
</dbReference>
<protein>
    <recommendedName>
        <fullName evidence="6">Maestro heat like repeat family member 8</fullName>
    </recommendedName>
</protein>
<reference evidence="4 5" key="1">
    <citation type="journal article" date="2019" name="Proc. Natl. Acad. Sci. U.S.A.">
        <title>Regulatory changes in pterin and carotenoid genes underlie balanced color polymorphisms in the wall lizard.</title>
        <authorList>
            <person name="Andrade P."/>
            <person name="Pinho C."/>
            <person name="Perez I de Lanuza G."/>
            <person name="Afonso S."/>
            <person name="Brejcha J."/>
            <person name="Rubin C.J."/>
            <person name="Wallerman O."/>
            <person name="Pereira P."/>
            <person name="Sabatino S.J."/>
            <person name="Bellati A."/>
            <person name="Pellitteri-Rosa D."/>
            <person name="Bosakova Z."/>
            <person name="Bunikis I."/>
            <person name="Carretero M.A."/>
            <person name="Feiner N."/>
            <person name="Marsik P."/>
            <person name="Pauperio F."/>
            <person name="Salvi D."/>
            <person name="Soler L."/>
            <person name="While G.M."/>
            <person name="Uller T."/>
            <person name="Font E."/>
            <person name="Andersson L."/>
            <person name="Carneiro M."/>
        </authorList>
    </citation>
    <scope>NUCLEOTIDE SEQUENCE</scope>
</reference>
<dbReference type="OMA" id="LCRQISW"/>
<accession>A0A670I5N7</accession>
<dbReference type="SUPFAM" id="SSF48371">
    <property type="entry name" value="ARM repeat"/>
    <property type="match status" value="1"/>
</dbReference>
<evidence type="ECO:0000313" key="5">
    <source>
        <dbReference type="Proteomes" id="UP000472272"/>
    </source>
</evidence>
<keyword evidence="5" id="KW-1185">Reference proteome</keyword>
<name>A0A670I5N7_PODMU</name>
<proteinExistence type="predicted"/>
<dbReference type="GeneTree" id="ENSGT00940000161775"/>
<evidence type="ECO:0000259" key="2">
    <source>
        <dbReference type="Pfam" id="PF21047"/>
    </source>
</evidence>
<feature type="domain" description="Maestro/Maestro-like HEAT-repeats" evidence="3">
    <location>
        <begin position="257"/>
        <end position="515"/>
    </location>
</feature>
<evidence type="ECO:0000259" key="3">
    <source>
        <dbReference type="Pfam" id="PF23227"/>
    </source>
</evidence>
<reference evidence="4" key="2">
    <citation type="submission" date="2025-08" db="UniProtKB">
        <authorList>
            <consortium name="Ensembl"/>
        </authorList>
    </citation>
    <scope>IDENTIFICATION</scope>
</reference>
<dbReference type="Pfam" id="PF23227">
    <property type="entry name" value="HEAT_MROH2B_C"/>
    <property type="match status" value="1"/>
</dbReference>
<evidence type="ECO:0008006" key="6">
    <source>
        <dbReference type="Google" id="ProtNLM"/>
    </source>
</evidence>
<dbReference type="InterPro" id="IPR016024">
    <property type="entry name" value="ARM-type_fold"/>
</dbReference>
<dbReference type="Ensembl" id="ENSPMRT00000007540.1">
    <property type="protein sequence ID" value="ENSPMRP00000007048.1"/>
    <property type="gene ID" value="ENSPMRG00000004793.1"/>
</dbReference>
<dbReference type="PANTHER" id="PTHR23120">
    <property type="entry name" value="MAESTRO-RELATED HEAT DOMAIN-CONTAINING"/>
    <property type="match status" value="1"/>
</dbReference>
<dbReference type="InterPro" id="IPR045206">
    <property type="entry name" value="Maestro_heat-like_prot"/>
</dbReference>
<sequence>MLVSFKVPEIVDKIYQQLGSIYQYQDRQIMMWVLAQLAHTYMAEVCSALLQCPLPIDRYASEMWHVLTKTCSNDDLTLLVNVLLKKLQLSPKVTGNYITPLAAASAFSKLLSMPKSSEVALYIYPRLLMALLVQVHYSIRHSVIKNSDSQEEFEPVGYIVAALKILLLAVRCYCEFTLIEKERGWELLTSCEDHHRGVGLIARIMLQTSNYDLLRILYLLVPFLERGDEEHQITGLAFFSELLCMSEARRLPKQYSLYRLKRGLANENPVIRALCIKGLVNIAYWIGKEEVKIVLPAMTKGLSGMDGQLFVEAVAEIEKILNGPEEADCICDISLSLQELFSDERASVRASAICLFGKMVKRAKKNNKHAMRHQVLENLVPLLLHLEEEDPDIHKECSYALNESFQFLGWKLPKQVVSRKAWPEHEEVLDETCQYLVQKQEANLQRFLYQDLYYTQSELLPIKRAAIVFLGFLVQHMDSKAGTTDLEMIIHALEGLMHDPDASVCIAAAHAHERVSSVLSNQKERLESNCKTEAGDTAAENALRSSRALNSIRHTPSRLLAVINLWRSANGN</sequence>
<dbReference type="InterPro" id="IPR011989">
    <property type="entry name" value="ARM-like"/>
</dbReference>
<reference evidence="4" key="3">
    <citation type="submission" date="2025-09" db="UniProtKB">
        <authorList>
            <consortium name="Ensembl"/>
        </authorList>
    </citation>
    <scope>IDENTIFICATION</scope>
</reference>
<dbReference type="Proteomes" id="UP000472272">
    <property type="component" value="Chromosome 6"/>
</dbReference>
<dbReference type="Gene3D" id="1.25.10.10">
    <property type="entry name" value="Leucine-rich Repeat Variant"/>
    <property type="match status" value="1"/>
</dbReference>
<organism evidence="4 5">
    <name type="scientific">Podarcis muralis</name>
    <name type="common">Wall lizard</name>
    <name type="synonym">Lacerta muralis</name>
    <dbReference type="NCBI Taxonomy" id="64176"/>
    <lineage>
        <taxon>Eukaryota</taxon>
        <taxon>Metazoa</taxon>
        <taxon>Chordata</taxon>
        <taxon>Craniata</taxon>
        <taxon>Vertebrata</taxon>
        <taxon>Euteleostomi</taxon>
        <taxon>Lepidosauria</taxon>
        <taxon>Squamata</taxon>
        <taxon>Bifurcata</taxon>
        <taxon>Unidentata</taxon>
        <taxon>Episquamata</taxon>
        <taxon>Laterata</taxon>
        <taxon>Lacertibaenia</taxon>
        <taxon>Lacertidae</taxon>
        <taxon>Podarcis</taxon>
    </lineage>
</organism>
<keyword evidence="1" id="KW-0677">Repeat</keyword>
<dbReference type="PANTHER" id="PTHR23120:SF17">
    <property type="entry name" value="MAESTRO HEAT-LIKE REPEAT-CONTAINING PROTEIN FAMILY MEMBER 7"/>
    <property type="match status" value="1"/>
</dbReference>
<dbReference type="Pfam" id="PF21047">
    <property type="entry name" value="HEAT_Maestro"/>
    <property type="match status" value="1"/>
</dbReference>
<dbReference type="InterPro" id="IPR048465">
    <property type="entry name" value="Maestro-like_HEAT"/>
</dbReference>
<evidence type="ECO:0000313" key="4">
    <source>
        <dbReference type="Ensembl" id="ENSPMRP00000007048.1"/>
    </source>
</evidence>
<evidence type="ECO:0000256" key="1">
    <source>
        <dbReference type="ARBA" id="ARBA00022737"/>
    </source>
</evidence>
<dbReference type="GO" id="GO:0005737">
    <property type="term" value="C:cytoplasm"/>
    <property type="evidence" value="ECO:0007669"/>
    <property type="project" value="TreeGrafter"/>
</dbReference>
<feature type="domain" description="Maestro-like HEAT-repeats" evidence="2">
    <location>
        <begin position="6"/>
        <end position="69"/>
    </location>
</feature>
<dbReference type="AlphaFoldDB" id="A0A670I5N7"/>